<dbReference type="RefSeq" id="WP_143134087.1">
    <property type="nucleotide sequence ID" value="NZ_BOMT01000090.1"/>
</dbReference>
<dbReference type="EMBL" id="FONV01000018">
    <property type="protein sequence ID" value="SFF70146.1"/>
    <property type="molecule type" value="Genomic_DNA"/>
</dbReference>
<evidence type="ECO:0000313" key="2">
    <source>
        <dbReference type="Proteomes" id="UP000199645"/>
    </source>
</evidence>
<keyword evidence="2" id="KW-1185">Reference proteome</keyword>
<name>A0A1I2KZ33_9ACTN</name>
<organism evidence="1 2">
    <name type="scientific">Actinoplanes philippinensis</name>
    <dbReference type="NCBI Taxonomy" id="35752"/>
    <lineage>
        <taxon>Bacteria</taxon>
        <taxon>Bacillati</taxon>
        <taxon>Actinomycetota</taxon>
        <taxon>Actinomycetes</taxon>
        <taxon>Micromonosporales</taxon>
        <taxon>Micromonosporaceae</taxon>
        <taxon>Actinoplanes</taxon>
    </lineage>
</organism>
<protein>
    <submittedName>
        <fullName evidence="1">Uncharacterized protein</fullName>
    </submittedName>
</protein>
<reference evidence="1 2" key="1">
    <citation type="submission" date="2016-10" db="EMBL/GenBank/DDBJ databases">
        <authorList>
            <person name="de Groot N.N."/>
        </authorList>
    </citation>
    <scope>NUCLEOTIDE SEQUENCE [LARGE SCALE GENOMIC DNA]</scope>
    <source>
        <strain evidence="1 2">DSM 43019</strain>
    </source>
</reference>
<sequence length="69" mass="6865">MGVVDPCRFLPPPAACDGPFGPAMALCLAYGMSAGRPEGRLATADAFADLAGRGLLDGTLVGGELATIT</sequence>
<dbReference type="AlphaFoldDB" id="A0A1I2KZ33"/>
<evidence type="ECO:0000313" key="1">
    <source>
        <dbReference type="EMBL" id="SFF70146.1"/>
    </source>
</evidence>
<gene>
    <name evidence="1" type="ORF">SAMN05421541_118129</name>
</gene>
<accession>A0A1I2KZ33</accession>
<dbReference type="OrthoDB" id="3245799at2"/>
<dbReference type="Proteomes" id="UP000199645">
    <property type="component" value="Unassembled WGS sequence"/>
</dbReference>
<proteinExistence type="predicted"/>